<dbReference type="Proteomes" id="UP001175353">
    <property type="component" value="Unassembled WGS sequence"/>
</dbReference>
<evidence type="ECO:0000313" key="3">
    <source>
        <dbReference type="Proteomes" id="UP001175353"/>
    </source>
</evidence>
<dbReference type="PANTHER" id="PTHR43433">
    <property type="entry name" value="HYDROLASE, ALPHA/BETA FOLD FAMILY PROTEIN"/>
    <property type="match status" value="1"/>
</dbReference>
<dbReference type="InterPro" id="IPR000073">
    <property type="entry name" value="AB_hydrolase_1"/>
</dbReference>
<dbReference type="SUPFAM" id="SSF53474">
    <property type="entry name" value="alpha/beta-Hydrolases"/>
    <property type="match status" value="1"/>
</dbReference>
<reference evidence="2" key="1">
    <citation type="submission" date="2023-06" db="EMBL/GenBank/DDBJ databases">
        <title>Black Yeasts Isolated from many extreme environments.</title>
        <authorList>
            <person name="Coleine C."/>
            <person name="Stajich J.E."/>
            <person name="Selbmann L."/>
        </authorList>
    </citation>
    <scope>NUCLEOTIDE SEQUENCE</scope>
    <source>
        <strain evidence="2">CCFEE 5200</strain>
    </source>
</reference>
<dbReference type="EMBL" id="JAUJLE010000221">
    <property type="protein sequence ID" value="KAK0967180.1"/>
    <property type="molecule type" value="Genomic_DNA"/>
</dbReference>
<keyword evidence="3" id="KW-1185">Reference proteome</keyword>
<dbReference type="InterPro" id="IPR050471">
    <property type="entry name" value="AB_hydrolase"/>
</dbReference>
<protein>
    <recommendedName>
        <fullName evidence="1">AB hydrolase-1 domain-containing protein</fullName>
    </recommendedName>
</protein>
<dbReference type="Gene3D" id="3.40.50.1820">
    <property type="entry name" value="alpha/beta hydrolase"/>
    <property type="match status" value="1"/>
</dbReference>
<organism evidence="2 3">
    <name type="scientific">Friedmanniomyces endolithicus</name>
    <dbReference type="NCBI Taxonomy" id="329885"/>
    <lineage>
        <taxon>Eukaryota</taxon>
        <taxon>Fungi</taxon>
        <taxon>Dikarya</taxon>
        <taxon>Ascomycota</taxon>
        <taxon>Pezizomycotina</taxon>
        <taxon>Dothideomycetes</taxon>
        <taxon>Dothideomycetidae</taxon>
        <taxon>Mycosphaerellales</taxon>
        <taxon>Teratosphaeriaceae</taxon>
        <taxon>Friedmanniomyces</taxon>
    </lineage>
</organism>
<accession>A0AAN6QKM2</accession>
<evidence type="ECO:0000313" key="2">
    <source>
        <dbReference type="EMBL" id="KAK0967180.1"/>
    </source>
</evidence>
<comment type="caution">
    <text evidence="2">The sequence shown here is derived from an EMBL/GenBank/DDBJ whole genome shotgun (WGS) entry which is preliminary data.</text>
</comment>
<feature type="domain" description="AB hydrolase-1" evidence="1">
    <location>
        <begin position="33"/>
        <end position="150"/>
    </location>
</feature>
<dbReference type="InterPro" id="IPR029058">
    <property type="entry name" value="AB_hydrolase_fold"/>
</dbReference>
<evidence type="ECO:0000259" key="1">
    <source>
        <dbReference type="Pfam" id="PF00561"/>
    </source>
</evidence>
<proteinExistence type="predicted"/>
<gene>
    <name evidence="2" type="ORF">LTR91_017277</name>
</gene>
<dbReference type="AlphaFoldDB" id="A0AAN6QKM2"/>
<dbReference type="PANTHER" id="PTHR43433:SF5">
    <property type="entry name" value="AB HYDROLASE-1 DOMAIN-CONTAINING PROTEIN"/>
    <property type="match status" value="1"/>
</dbReference>
<dbReference type="Pfam" id="PF00561">
    <property type="entry name" value="Abhydrolase_1"/>
    <property type="match status" value="1"/>
</dbReference>
<name>A0AAN6QKM2_9PEZI</name>
<sequence length="274" mass="30489">MSTPRTCDTIMPFFTRSNDLTLFYTTHGDPTNPPFLLIHGWCCDSTDWVFTIPALIQDYFVITFDHRGHGHSSGPETITYTVQDMVADAAALLKHLSIPKDVLVMGHSMGGIVASALTCLHPDLFRGLVVLDPPYWRSTAFWADMLPQWDEMQNGLMFVTKAFGDQLSPSVPAWMMTWIGMRGLATSEHAVGASLKGTFGPDMLGQMEVHQKLVKGRTIPKLAFYMREENAELERSLGVGKLDQIAGWQRSEAESPAIGRFNAHLVLHHENVDG</sequence>